<accession>A0ACC1QCQ1</accession>
<name>A0ACC1QCQ1_9HYPO</name>
<proteinExistence type="predicted"/>
<comment type="caution">
    <text evidence="1">The sequence shown here is derived from an EMBL/GenBank/DDBJ whole genome shotgun (WGS) entry which is preliminary data.</text>
</comment>
<sequence>MGQILVGGATAEFPSLQNAFFVGDVLTTRDCKSLRRLAENTTIINMLGTTETQRSVSYYAVPPRATDPDFLEKLGKDIIPAGRGMQNVQLLVVNREEPTRLCQIGEVGEIYFRAAGLAEGYKGDATKTAEKFVNNWFIDNSVWVEADKKTAKNEPWRKYYNGPRDRLYRTGDLGKYLESGDVECTGRADDQVKIRGFRIELNDIDSNLSQSPLIRDCKTLVRRDKNEEPTLVSYIVPELKTWPKFLETVGLQDIEDEGVVFGPTRIFFKRFRRMQTEVRDHLKDRLPIYAVPTTYIVLDKLPLNPNGKVDKPNLPFPDIVEQTEDATEEDLKRWESLSETERSIATQWSEIIKGVNAKTIAPENDFFDLGGHSLLAQQMLLVLRKSLGVNVPIGSLYENPTLGGFSAQIS</sequence>
<organism evidence="1 2">
    <name type="scientific">Lecanicillium saksenae</name>
    <dbReference type="NCBI Taxonomy" id="468837"/>
    <lineage>
        <taxon>Eukaryota</taxon>
        <taxon>Fungi</taxon>
        <taxon>Dikarya</taxon>
        <taxon>Ascomycota</taxon>
        <taxon>Pezizomycotina</taxon>
        <taxon>Sordariomycetes</taxon>
        <taxon>Hypocreomycetidae</taxon>
        <taxon>Hypocreales</taxon>
        <taxon>Cordycipitaceae</taxon>
        <taxon>Lecanicillium</taxon>
    </lineage>
</organism>
<dbReference type="EMBL" id="JANAKD010003448">
    <property type="protein sequence ID" value="KAJ3472126.1"/>
    <property type="molecule type" value="Genomic_DNA"/>
</dbReference>
<gene>
    <name evidence="1" type="ORF">NLG97_g11263</name>
</gene>
<reference evidence="1" key="1">
    <citation type="submission" date="2022-07" db="EMBL/GenBank/DDBJ databases">
        <title>Genome Sequence of Lecanicillium saksenae.</title>
        <authorList>
            <person name="Buettner E."/>
        </authorList>
    </citation>
    <scope>NUCLEOTIDE SEQUENCE</scope>
    <source>
        <strain evidence="1">VT-O1</strain>
    </source>
</reference>
<protein>
    <submittedName>
        <fullName evidence="1">Uncharacterized protein</fullName>
    </submittedName>
</protein>
<keyword evidence="2" id="KW-1185">Reference proteome</keyword>
<evidence type="ECO:0000313" key="2">
    <source>
        <dbReference type="Proteomes" id="UP001148737"/>
    </source>
</evidence>
<dbReference type="Proteomes" id="UP001148737">
    <property type="component" value="Unassembled WGS sequence"/>
</dbReference>
<evidence type="ECO:0000313" key="1">
    <source>
        <dbReference type="EMBL" id="KAJ3472126.1"/>
    </source>
</evidence>